<feature type="non-terminal residue" evidence="1">
    <location>
        <position position="1"/>
    </location>
</feature>
<evidence type="ECO:0000313" key="2">
    <source>
        <dbReference type="Proteomes" id="UP001177670"/>
    </source>
</evidence>
<organism evidence="1 2">
    <name type="scientific">Melipona bicolor</name>
    <dbReference type="NCBI Taxonomy" id="60889"/>
    <lineage>
        <taxon>Eukaryota</taxon>
        <taxon>Metazoa</taxon>
        <taxon>Ecdysozoa</taxon>
        <taxon>Arthropoda</taxon>
        <taxon>Hexapoda</taxon>
        <taxon>Insecta</taxon>
        <taxon>Pterygota</taxon>
        <taxon>Neoptera</taxon>
        <taxon>Endopterygota</taxon>
        <taxon>Hymenoptera</taxon>
        <taxon>Apocrita</taxon>
        <taxon>Aculeata</taxon>
        <taxon>Apoidea</taxon>
        <taxon>Anthophila</taxon>
        <taxon>Apidae</taxon>
        <taxon>Melipona</taxon>
    </lineage>
</organism>
<evidence type="ECO:0000313" key="1">
    <source>
        <dbReference type="EMBL" id="KAK1134653.1"/>
    </source>
</evidence>
<dbReference type="Proteomes" id="UP001177670">
    <property type="component" value="Unassembled WGS sequence"/>
</dbReference>
<proteinExistence type="predicted"/>
<sequence>TYERECTFAFEFAGRRHEQATRENQATGHHPRNSIQVGNKGQWLTCASRRKLERATTALQPRNSKRRGGLE</sequence>
<dbReference type="AlphaFoldDB" id="A0AA40KVZ9"/>
<reference evidence="1" key="1">
    <citation type="submission" date="2021-10" db="EMBL/GenBank/DDBJ databases">
        <title>Melipona bicolor Genome sequencing and assembly.</title>
        <authorList>
            <person name="Araujo N.S."/>
            <person name="Arias M.C."/>
        </authorList>
    </citation>
    <scope>NUCLEOTIDE SEQUENCE</scope>
    <source>
        <strain evidence="1">USP_2M_L1-L4_2017</strain>
        <tissue evidence="1">Whole body</tissue>
    </source>
</reference>
<accession>A0AA40KVZ9</accession>
<protein>
    <submittedName>
        <fullName evidence="1">Uncharacterized protein</fullName>
    </submittedName>
</protein>
<dbReference type="EMBL" id="JAHYIQ010000002">
    <property type="protein sequence ID" value="KAK1134653.1"/>
    <property type="molecule type" value="Genomic_DNA"/>
</dbReference>
<name>A0AA40KVZ9_9HYME</name>
<keyword evidence="2" id="KW-1185">Reference proteome</keyword>
<gene>
    <name evidence="1" type="ORF">K0M31_007433</name>
</gene>
<comment type="caution">
    <text evidence="1">The sequence shown here is derived from an EMBL/GenBank/DDBJ whole genome shotgun (WGS) entry which is preliminary data.</text>
</comment>